<evidence type="ECO:0000256" key="5">
    <source>
        <dbReference type="ARBA" id="ARBA00022927"/>
    </source>
</evidence>
<dbReference type="PANTHER" id="PTHR33910">
    <property type="entry name" value="PROTEIN TRANSLOCASE SUBUNIT SECE"/>
    <property type="match status" value="1"/>
</dbReference>
<proteinExistence type="inferred from homology"/>
<dbReference type="GO" id="GO:0006605">
    <property type="term" value="P:protein targeting"/>
    <property type="evidence" value="ECO:0007669"/>
    <property type="project" value="UniProtKB-UniRule"/>
</dbReference>
<evidence type="ECO:0000256" key="7">
    <source>
        <dbReference type="ARBA" id="ARBA00023010"/>
    </source>
</evidence>
<dbReference type="NCBIfam" id="TIGR00964">
    <property type="entry name" value="secE_bact"/>
    <property type="match status" value="1"/>
</dbReference>
<dbReference type="HAMAP" id="MF_00422">
    <property type="entry name" value="SecE"/>
    <property type="match status" value="1"/>
</dbReference>
<evidence type="ECO:0000256" key="8">
    <source>
        <dbReference type="ARBA" id="ARBA00023136"/>
    </source>
</evidence>
<comment type="function">
    <text evidence="9">Essential subunit of the Sec protein translocation channel SecYEG. Clamps together the 2 halves of SecY. May contact the channel plug during translocation.</text>
</comment>
<dbReference type="PANTHER" id="PTHR33910:SF1">
    <property type="entry name" value="PROTEIN TRANSLOCASE SUBUNIT SECE"/>
    <property type="match status" value="1"/>
</dbReference>
<evidence type="ECO:0000313" key="12">
    <source>
        <dbReference type="Proteomes" id="UP000654482"/>
    </source>
</evidence>
<evidence type="ECO:0000256" key="9">
    <source>
        <dbReference type="HAMAP-Rule" id="MF_00422"/>
    </source>
</evidence>
<comment type="similarity">
    <text evidence="9">Belongs to the SecE/SEC61-gamma family.</text>
</comment>
<organism evidence="11 12">
    <name type="scientific">Lusitaniella coriacea LEGE 07157</name>
    <dbReference type="NCBI Taxonomy" id="945747"/>
    <lineage>
        <taxon>Bacteria</taxon>
        <taxon>Bacillati</taxon>
        <taxon>Cyanobacteriota</taxon>
        <taxon>Cyanophyceae</taxon>
        <taxon>Spirulinales</taxon>
        <taxon>Lusitaniellaceae</taxon>
        <taxon>Lusitaniella</taxon>
    </lineage>
</organism>
<keyword evidence="8 9" id="KW-0472">Membrane</keyword>
<keyword evidence="7 9" id="KW-0811">Translocation</keyword>
<keyword evidence="9" id="KW-0997">Cell inner membrane</keyword>
<dbReference type="InterPro" id="IPR005807">
    <property type="entry name" value="SecE_bac"/>
</dbReference>
<keyword evidence="2 9" id="KW-0813">Transport</keyword>
<feature type="region of interest" description="Disordered" evidence="10">
    <location>
        <begin position="1"/>
        <end position="24"/>
    </location>
</feature>
<dbReference type="AlphaFoldDB" id="A0A8J7B6Z5"/>
<dbReference type="GO" id="GO:0065002">
    <property type="term" value="P:intracellular protein transmembrane transport"/>
    <property type="evidence" value="ECO:0007669"/>
    <property type="project" value="UniProtKB-UniRule"/>
</dbReference>
<dbReference type="Pfam" id="PF00584">
    <property type="entry name" value="SecE"/>
    <property type="match status" value="1"/>
</dbReference>
<dbReference type="GO" id="GO:0009306">
    <property type="term" value="P:protein secretion"/>
    <property type="evidence" value="ECO:0007669"/>
    <property type="project" value="UniProtKB-UniRule"/>
</dbReference>
<evidence type="ECO:0000256" key="3">
    <source>
        <dbReference type="ARBA" id="ARBA00022475"/>
    </source>
</evidence>
<evidence type="ECO:0000256" key="1">
    <source>
        <dbReference type="ARBA" id="ARBA00004370"/>
    </source>
</evidence>
<dbReference type="GO" id="GO:0043952">
    <property type="term" value="P:protein transport by the Sec complex"/>
    <property type="evidence" value="ECO:0007669"/>
    <property type="project" value="UniProtKB-UniRule"/>
</dbReference>
<feature type="compositionally biased region" description="Basic and acidic residues" evidence="10">
    <location>
        <begin position="1"/>
        <end position="13"/>
    </location>
</feature>
<keyword evidence="4 9" id="KW-0812">Transmembrane</keyword>
<keyword evidence="5 9" id="KW-0653">Protein transport</keyword>
<keyword evidence="6 9" id="KW-1133">Transmembrane helix</keyword>
<dbReference type="GO" id="GO:0008320">
    <property type="term" value="F:protein transmembrane transporter activity"/>
    <property type="evidence" value="ECO:0007669"/>
    <property type="project" value="UniProtKB-UniRule"/>
</dbReference>
<evidence type="ECO:0000313" key="11">
    <source>
        <dbReference type="EMBL" id="MBE9114766.1"/>
    </source>
</evidence>
<feature type="transmembrane region" description="Helical" evidence="9">
    <location>
        <begin position="55"/>
        <end position="76"/>
    </location>
</feature>
<accession>A0A8J7B6Z5</accession>
<evidence type="ECO:0000256" key="2">
    <source>
        <dbReference type="ARBA" id="ARBA00022448"/>
    </source>
</evidence>
<dbReference type="InterPro" id="IPR001901">
    <property type="entry name" value="Translocase_SecE/Sec61-g"/>
</dbReference>
<sequence>MAKKDAQKKEGSKPKTANKSSADVQAPQEGFNLVKFFTETKEELAKVVWPSRQQLISESIAVMSMVTLVATTIYFVDNLFSWLAGKVFG</sequence>
<keyword evidence="9" id="KW-0793">Thylakoid</keyword>
<dbReference type="Gene3D" id="1.20.5.1030">
    <property type="entry name" value="Preprotein translocase secy subunit"/>
    <property type="match status" value="1"/>
</dbReference>
<comment type="subunit">
    <text evidence="9">Component of the Sec protein translocase complex. Heterotrimer consisting of SecY, SecE and SecG subunits. The heterotrimers can form oligomers, although 1 heterotrimer is thought to be able to translocate proteins. Interacts with the ribosome. Interacts with SecDF, and other proteins may be involved. Interacts with SecA.</text>
</comment>
<keyword evidence="3 9" id="KW-1003">Cell membrane</keyword>
<evidence type="ECO:0000256" key="6">
    <source>
        <dbReference type="ARBA" id="ARBA00022989"/>
    </source>
</evidence>
<evidence type="ECO:0000256" key="4">
    <source>
        <dbReference type="ARBA" id="ARBA00022692"/>
    </source>
</evidence>
<comment type="caution">
    <text evidence="11">The sequence shown here is derived from an EMBL/GenBank/DDBJ whole genome shotgun (WGS) entry which is preliminary data.</text>
</comment>
<reference evidence="11" key="1">
    <citation type="submission" date="2020-10" db="EMBL/GenBank/DDBJ databases">
        <authorList>
            <person name="Castelo-Branco R."/>
            <person name="Eusebio N."/>
            <person name="Adriana R."/>
            <person name="Vieira A."/>
            <person name="Brugerolle De Fraissinette N."/>
            <person name="Rezende De Castro R."/>
            <person name="Schneider M.P."/>
            <person name="Vasconcelos V."/>
            <person name="Leao P.N."/>
        </authorList>
    </citation>
    <scope>NUCLEOTIDE SEQUENCE</scope>
    <source>
        <strain evidence="11">LEGE 07157</strain>
    </source>
</reference>
<protein>
    <recommendedName>
        <fullName evidence="9">Protein translocase subunit SecE</fullName>
    </recommendedName>
</protein>
<dbReference type="Proteomes" id="UP000654482">
    <property type="component" value="Unassembled WGS sequence"/>
</dbReference>
<dbReference type="EMBL" id="JADEWZ010000003">
    <property type="protein sequence ID" value="MBE9114766.1"/>
    <property type="molecule type" value="Genomic_DNA"/>
</dbReference>
<gene>
    <name evidence="9 11" type="primary">secE</name>
    <name evidence="11" type="ORF">IQ249_02545</name>
</gene>
<dbReference type="GO" id="GO:0031676">
    <property type="term" value="C:plasma membrane-derived thylakoid membrane"/>
    <property type="evidence" value="ECO:0007669"/>
    <property type="project" value="UniProtKB-SubCell"/>
</dbReference>
<evidence type="ECO:0000256" key="10">
    <source>
        <dbReference type="SAM" id="MobiDB-lite"/>
    </source>
</evidence>
<name>A0A8J7B6Z5_9CYAN</name>
<dbReference type="InterPro" id="IPR038379">
    <property type="entry name" value="SecE_sf"/>
</dbReference>
<keyword evidence="12" id="KW-1185">Reference proteome</keyword>
<comment type="subcellular location">
    <subcellularLocation>
        <location evidence="9">Cell inner membrane</location>
        <topology evidence="9">Single-pass membrane protein</topology>
    </subcellularLocation>
    <subcellularLocation>
        <location evidence="9">Cellular thylakoid membrane</location>
        <topology evidence="9">Single-pass membrane protein</topology>
    </subcellularLocation>
    <subcellularLocation>
        <location evidence="1">Membrane</location>
    </subcellularLocation>
</comment>